<dbReference type="GO" id="GO:0016567">
    <property type="term" value="P:protein ubiquitination"/>
    <property type="evidence" value="ECO:0007669"/>
    <property type="project" value="TreeGrafter"/>
</dbReference>
<organism evidence="3 4">
    <name type="scientific">Ceratina calcarata</name>
    <dbReference type="NCBI Taxonomy" id="156304"/>
    <lineage>
        <taxon>Eukaryota</taxon>
        <taxon>Metazoa</taxon>
        <taxon>Ecdysozoa</taxon>
        <taxon>Arthropoda</taxon>
        <taxon>Hexapoda</taxon>
        <taxon>Insecta</taxon>
        <taxon>Pterygota</taxon>
        <taxon>Neoptera</taxon>
        <taxon>Endopterygota</taxon>
        <taxon>Hymenoptera</taxon>
        <taxon>Apocrita</taxon>
        <taxon>Aculeata</taxon>
        <taxon>Apoidea</taxon>
        <taxon>Anthophila</taxon>
        <taxon>Apidae</taxon>
        <taxon>Ceratina</taxon>
        <taxon>Zadontomerus</taxon>
    </lineage>
</organism>
<evidence type="ECO:0000256" key="2">
    <source>
        <dbReference type="SAM" id="MobiDB-lite"/>
    </source>
</evidence>
<dbReference type="GO" id="GO:0090734">
    <property type="term" value="C:site of DNA damage"/>
    <property type="evidence" value="ECO:0007669"/>
    <property type="project" value="TreeGrafter"/>
</dbReference>
<accession>A0AAJ7N6Q9</accession>
<dbReference type="KEGG" id="ccal:108625107"/>
<dbReference type="RefSeq" id="XP_017880344.1">
    <property type="nucleotide sequence ID" value="XM_018024855.2"/>
</dbReference>
<dbReference type="AlphaFoldDB" id="A0AAJ7N6Q9"/>
<feature type="region of interest" description="Disordered" evidence="2">
    <location>
        <begin position="320"/>
        <end position="353"/>
    </location>
</feature>
<dbReference type="PANTHER" id="PTHR46569:SF1">
    <property type="entry name" value="E3 UBIQUITIN-PROTEIN LIGASE RFWD3-RELATED"/>
    <property type="match status" value="1"/>
</dbReference>
<dbReference type="GeneID" id="108625107"/>
<dbReference type="GO" id="GO:0031297">
    <property type="term" value="P:replication fork processing"/>
    <property type="evidence" value="ECO:0007669"/>
    <property type="project" value="TreeGrafter"/>
</dbReference>
<proteinExistence type="predicted"/>
<sequence>YRSKSCPQCREKVTEKKIHRLYFTFSSNDTTTDYQTSPLQEKVDNLKFQILLKEREIEFHSSKSVTLMKQNTGLKEEVTKLEGEINKKNAAIHALNEQIKYFKEENLQCDYLKSRIAHLKSKIGELKPIQTLLRSPLSDVSKMIQNTKDPDILTRYISIMKKELIQSFEKCHKLQTTVKRLKAKLSKNNTKSDTSLEEQEEQIGFEEKLAAPETVRNINKKYDDVSDTGSQSNSSKEILLEGDSKAKNQITSNKSSVIKYTTSRKTNKVSVRSTENVQDKLQIPQIELNTSNSDLELISCSPSGFSPMVPKTFCLIEGNSSSSNDDINESRLGKKRKMHTTDNTSCTDVIDLT</sequence>
<keyword evidence="3" id="KW-1185">Reference proteome</keyword>
<keyword evidence="1" id="KW-0175">Coiled coil</keyword>
<dbReference type="InterPro" id="IPR052639">
    <property type="entry name" value="TRAIP_ubiq-protein_ligase"/>
</dbReference>
<feature type="non-terminal residue" evidence="4">
    <location>
        <position position="1"/>
    </location>
</feature>
<evidence type="ECO:0000256" key="1">
    <source>
        <dbReference type="SAM" id="Coils"/>
    </source>
</evidence>
<dbReference type="GO" id="GO:0005634">
    <property type="term" value="C:nucleus"/>
    <property type="evidence" value="ECO:0007669"/>
    <property type="project" value="TreeGrafter"/>
</dbReference>
<feature type="coiled-coil region" evidence="1">
    <location>
        <begin position="71"/>
        <end position="105"/>
    </location>
</feature>
<dbReference type="PANTHER" id="PTHR46569">
    <property type="entry name" value="E3 UBIQUITIN-PROTEIN LIGASE TRAIP"/>
    <property type="match status" value="1"/>
</dbReference>
<evidence type="ECO:0000313" key="3">
    <source>
        <dbReference type="Proteomes" id="UP000694925"/>
    </source>
</evidence>
<gene>
    <name evidence="4" type="primary">LOC108625107</name>
</gene>
<evidence type="ECO:0000313" key="4">
    <source>
        <dbReference type="RefSeq" id="XP_017880344.1"/>
    </source>
</evidence>
<protein>
    <submittedName>
        <fullName evidence="4">Uncharacterized protein LOC108625107</fullName>
    </submittedName>
</protein>
<reference evidence="4" key="1">
    <citation type="submission" date="2025-08" db="UniProtKB">
        <authorList>
            <consortium name="RefSeq"/>
        </authorList>
    </citation>
    <scope>IDENTIFICATION</scope>
    <source>
        <tissue evidence="4">Whole body</tissue>
    </source>
</reference>
<name>A0AAJ7N6Q9_9HYME</name>
<dbReference type="Proteomes" id="UP000694925">
    <property type="component" value="Unplaced"/>
</dbReference>
<dbReference type="GO" id="GO:0061630">
    <property type="term" value="F:ubiquitin protein ligase activity"/>
    <property type="evidence" value="ECO:0007669"/>
    <property type="project" value="TreeGrafter"/>
</dbReference>